<proteinExistence type="predicted"/>
<dbReference type="EMBL" id="KZ824443">
    <property type="protein sequence ID" value="RAL00049.1"/>
    <property type="molecule type" value="Genomic_DNA"/>
</dbReference>
<dbReference type="Pfam" id="PF08386">
    <property type="entry name" value="Abhydrolase_4"/>
    <property type="match status" value="1"/>
</dbReference>
<dbReference type="RefSeq" id="XP_025574376.1">
    <property type="nucleotide sequence ID" value="XM_025721535.1"/>
</dbReference>
<evidence type="ECO:0000313" key="3">
    <source>
        <dbReference type="Proteomes" id="UP000249402"/>
    </source>
</evidence>
<dbReference type="GeneID" id="37226400"/>
<sequence>MLHKYRALGQSCGNLTSPSIAHLYLASVARDVEAMTTALMPHTKGVVEANMPQVQCLGWPFPVQNPEHNAQINNTTPILLVNAQYDPLTWLAWAVGLQDQIRKSVLLTRAGDGHTFYLLRGETSRAIDAYLVNLTLPIPNTVLPS</sequence>
<gene>
    <name evidence="2" type="ORF">BO80DRAFT_446061</name>
</gene>
<dbReference type="InterPro" id="IPR013595">
    <property type="entry name" value="Pept_S33_TAP-like_C"/>
</dbReference>
<accession>A0A395GYA6</accession>
<dbReference type="InterPro" id="IPR029058">
    <property type="entry name" value="AB_hydrolase_fold"/>
</dbReference>
<evidence type="ECO:0000313" key="2">
    <source>
        <dbReference type="EMBL" id="RAL00049.1"/>
    </source>
</evidence>
<protein>
    <recommendedName>
        <fullName evidence="1">Peptidase S33 tripeptidyl aminopeptidase-like C-terminal domain-containing protein</fullName>
    </recommendedName>
</protein>
<evidence type="ECO:0000259" key="1">
    <source>
        <dbReference type="Pfam" id="PF08386"/>
    </source>
</evidence>
<dbReference type="STRING" id="1448316.A0A395GYA6"/>
<keyword evidence="3" id="KW-1185">Reference proteome</keyword>
<dbReference type="SUPFAM" id="SSF53474">
    <property type="entry name" value="alpha/beta-Hydrolases"/>
    <property type="match status" value="1"/>
</dbReference>
<dbReference type="AlphaFoldDB" id="A0A395GYA6"/>
<organism evidence="2 3">
    <name type="scientific">Aspergillus ibericus CBS 121593</name>
    <dbReference type="NCBI Taxonomy" id="1448316"/>
    <lineage>
        <taxon>Eukaryota</taxon>
        <taxon>Fungi</taxon>
        <taxon>Dikarya</taxon>
        <taxon>Ascomycota</taxon>
        <taxon>Pezizomycotina</taxon>
        <taxon>Eurotiomycetes</taxon>
        <taxon>Eurotiomycetidae</taxon>
        <taxon>Eurotiales</taxon>
        <taxon>Aspergillaceae</taxon>
        <taxon>Aspergillus</taxon>
        <taxon>Aspergillus subgen. Circumdati</taxon>
    </lineage>
</organism>
<dbReference type="OrthoDB" id="425534at2759"/>
<dbReference type="VEuPathDB" id="FungiDB:BO80DRAFT_446061"/>
<name>A0A395GYA6_9EURO</name>
<reference evidence="2 3" key="1">
    <citation type="submission" date="2018-02" db="EMBL/GenBank/DDBJ databases">
        <title>The genomes of Aspergillus section Nigri reveals drivers in fungal speciation.</title>
        <authorList>
            <consortium name="DOE Joint Genome Institute"/>
            <person name="Vesth T.C."/>
            <person name="Nybo J."/>
            <person name="Theobald S."/>
            <person name="Brandl J."/>
            <person name="Frisvad J.C."/>
            <person name="Nielsen K.F."/>
            <person name="Lyhne E.K."/>
            <person name="Kogle M.E."/>
            <person name="Kuo A."/>
            <person name="Riley R."/>
            <person name="Clum A."/>
            <person name="Nolan M."/>
            <person name="Lipzen A."/>
            <person name="Salamov A."/>
            <person name="Henrissat B."/>
            <person name="Wiebenga A."/>
            <person name="De vries R.P."/>
            <person name="Grigoriev I.V."/>
            <person name="Mortensen U.H."/>
            <person name="Andersen M.R."/>
            <person name="Baker S.E."/>
        </authorList>
    </citation>
    <scope>NUCLEOTIDE SEQUENCE [LARGE SCALE GENOMIC DNA]</scope>
    <source>
        <strain evidence="2 3">CBS 121593</strain>
    </source>
</reference>
<feature type="domain" description="Peptidase S33 tripeptidyl aminopeptidase-like C-terminal" evidence="1">
    <location>
        <begin position="51"/>
        <end position="141"/>
    </location>
</feature>
<dbReference type="Proteomes" id="UP000249402">
    <property type="component" value="Unassembled WGS sequence"/>
</dbReference>